<accession>A0A1R3RJ52</accession>
<organism evidence="4 5">
    <name type="scientific">Aspergillus carbonarius (strain ITEM 5010)</name>
    <dbReference type="NCBI Taxonomy" id="602072"/>
    <lineage>
        <taxon>Eukaryota</taxon>
        <taxon>Fungi</taxon>
        <taxon>Dikarya</taxon>
        <taxon>Ascomycota</taxon>
        <taxon>Pezizomycotina</taxon>
        <taxon>Eurotiomycetes</taxon>
        <taxon>Eurotiomycetidae</taxon>
        <taxon>Eurotiales</taxon>
        <taxon>Aspergillaceae</taxon>
        <taxon>Aspergillus</taxon>
        <taxon>Aspergillus subgen. Circumdati</taxon>
    </lineage>
</organism>
<dbReference type="EMBL" id="KV907501">
    <property type="protein sequence ID" value="OOF94514.1"/>
    <property type="molecule type" value="Genomic_DNA"/>
</dbReference>
<keyword evidence="3 4" id="KW-0808">Transferase</keyword>
<reference evidence="5" key="1">
    <citation type="journal article" date="2017" name="Genome Biol.">
        <title>Comparative genomics reveals high biological diversity and specific adaptations in the industrially and medically important fungal genus Aspergillus.</title>
        <authorList>
            <person name="de Vries R.P."/>
            <person name="Riley R."/>
            <person name="Wiebenga A."/>
            <person name="Aguilar-Osorio G."/>
            <person name="Amillis S."/>
            <person name="Uchima C.A."/>
            <person name="Anderluh G."/>
            <person name="Asadollahi M."/>
            <person name="Askin M."/>
            <person name="Barry K."/>
            <person name="Battaglia E."/>
            <person name="Bayram O."/>
            <person name="Benocci T."/>
            <person name="Braus-Stromeyer S.A."/>
            <person name="Caldana C."/>
            <person name="Canovas D."/>
            <person name="Cerqueira G.C."/>
            <person name="Chen F."/>
            <person name="Chen W."/>
            <person name="Choi C."/>
            <person name="Clum A."/>
            <person name="Dos Santos R.A."/>
            <person name="Damasio A.R."/>
            <person name="Diallinas G."/>
            <person name="Emri T."/>
            <person name="Fekete E."/>
            <person name="Flipphi M."/>
            <person name="Freyberg S."/>
            <person name="Gallo A."/>
            <person name="Gournas C."/>
            <person name="Habgood R."/>
            <person name="Hainaut M."/>
            <person name="Harispe M.L."/>
            <person name="Henrissat B."/>
            <person name="Hilden K.S."/>
            <person name="Hope R."/>
            <person name="Hossain A."/>
            <person name="Karabika E."/>
            <person name="Karaffa L."/>
            <person name="Karanyi Z."/>
            <person name="Krasevec N."/>
            <person name="Kuo A."/>
            <person name="Kusch H."/>
            <person name="LaButti K."/>
            <person name="Lagendijk E.L."/>
            <person name="Lapidus A."/>
            <person name="Levasseur A."/>
            <person name="Lindquist E."/>
            <person name="Lipzen A."/>
            <person name="Logrieco A.F."/>
            <person name="MacCabe A."/>
            <person name="Maekelae M.R."/>
            <person name="Malavazi I."/>
            <person name="Melin P."/>
            <person name="Meyer V."/>
            <person name="Mielnichuk N."/>
            <person name="Miskei M."/>
            <person name="Molnar A.P."/>
            <person name="Mule G."/>
            <person name="Ngan C.Y."/>
            <person name="Orejas M."/>
            <person name="Orosz E."/>
            <person name="Ouedraogo J.P."/>
            <person name="Overkamp K.M."/>
            <person name="Park H.-S."/>
            <person name="Perrone G."/>
            <person name="Piumi F."/>
            <person name="Punt P.J."/>
            <person name="Ram A.F."/>
            <person name="Ramon A."/>
            <person name="Rauscher S."/>
            <person name="Record E."/>
            <person name="Riano-Pachon D.M."/>
            <person name="Robert V."/>
            <person name="Roehrig J."/>
            <person name="Ruller R."/>
            <person name="Salamov A."/>
            <person name="Salih N.S."/>
            <person name="Samson R.A."/>
            <person name="Sandor E."/>
            <person name="Sanguinetti M."/>
            <person name="Schuetze T."/>
            <person name="Sepcic K."/>
            <person name="Shelest E."/>
            <person name="Sherlock G."/>
            <person name="Sophianopoulou V."/>
            <person name="Squina F.M."/>
            <person name="Sun H."/>
            <person name="Susca A."/>
            <person name="Todd R.B."/>
            <person name="Tsang A."/>
            <person name="Unkles S.E."/>
            <person name="van de Wiele N."/>
            <person name="van Rossen-Uffink D."/>
            <person name="Oliveira J.V."/>
            <person name="Vesth T.C."/>
            <person name="Visser J."/>
            <person name="Yu J.-H."/>
            <person name="Zhou M."/>
            <person name="Andersen M.R."/>
            <person name="Archer D.B."/>
            <person name="Baker S.E."/>
            <person name="Benoit I."/>
            <person name="Brakhage A.A."/>
            <person name="Braus G.H."/>
            <person name="Fischer R."/>
            <person name="Frisvad J.C."/>
            <person name="Goldman G.H."/>
            <person name="Houbraken J."/>
            <person name="Oakley B."/>
            <person name="Pocsi I."/>
            <person name="Scazzocchio C."/>
            <person name="Seiboth B."/>
            <person name="vanKuyk P.A."/>
            <person name="Wortman J."/>
            <person name="Dyer P.S."/>
            <person name="Grigoriev I.V."/>
        </authorList>
    </citation>
    <scope>NUCLEOTIDE SEQUENCE [LARGE SCALE GENOMIC DNA]</scope>
    <source>
        <strain evidence="5">ITEM 5010</strain>
    </source>
</reference>
<dbReference type="AlphaFoldDB" id="A0A1R3RJ52"/>
<dbReference type="PANTHER" id="PTHR10730">
    <property type="entry name" value="PROCOLLAGEN-LYSINE,2-OXOGLUTARATE 5-DIOXYGENASE/GLYCOSYLTRANSFERASE 25 FAMILY MEMBER"/>
    <property type="match status" value="1"/>
</dbReference>
<dbReference type="PANTHER" id="PTHR10730:SF53">
    <property type="entry name" value="GLYCOSYLTRANSFERASE 25 FAMILY MEMBER"/>
    <property type="match status" value="1"/>
</dbReference>
<evidence type="ECO:0000256" key="3">
    <source>
        <dbReference type="ARBA" id="ARBA00022679"/>
    </source>
</evidence>
<dbReference type="OMA" id="WDINIKM"/>
<dbReference type="InterPro" id="IPR002654">
    <property type="entry name" value="Glyco_trans_25"/>
</dbReference>
<sequence length="377" mass="41612">MLSPGSPVRLISRPRRKFSNVLVSFLVILTLLWFLSFQRSNITAQPVAREDAQDPLDPIKNDTLGFEKIFVINSPQRPDRRDAIVLGSSATGFHVDFIDKIIHEEDSIQGEGPTTDRDEIAAFRSHLNAVQRVVADRLASALIFEDDVDWDVNLKTQLRGFAQGALKIHKSNASHSPYGDSWDLLWLGHCGVKCNSSSPVQVMPHDITAISSRFLPPYLYDAPAGTGNNVRMTCKMEEAACSGAYAISYRASQKILATLTLSTDNQAVNIEGLLSQLCRDGSLECYSSYPSLVGRWNWTRHGLDPSHSTQGPDSQASLSMGAMYSTLQNVGRMLGGESQVRATVDDALVPELNPDLFEVPYAVLKWTDNKGGHERHI</sequence>
<dbReference type="CDD" id="cd06532">
    <property type="entry name" value="Glyco_transf_25"/>
    <property type="match status" value="1"/>
</dbReference>
<protein>
    <submittedName>
        <fullName evidence="4">Glycosyltransferase family 25 protein</fullName>
    </submittedName>
</protein>
<name>A0A1R3RJ52_ASPC5</name>
<evidence type="ECO:0000256" key="2">
    <source>
        <dbReference type="ARBA" id="ARBA00022676"/>
    </source>
</evidence>
<keyword evidence="2" id="KW-0328">Glycosyltransferase</keyword>
<dbReference type="InterPro" id="IPR050757">
    <property type="entry name" value="Collagen_mod_GT25"/>
</dbReference>
<evidence type="ECO:0000313" key="5">
    <source>
        <dbReference type="Proteomes" id="UP000188318"/>
    </source>
</evidence>
<dbReference type="VEuPathDB" id="FungiDB:ASPCADRAFT_208186"/>
<proteinExistence type="inferred from homology"/>
<dbReference type="OrthoDB" id="2333384at2759"/>
<evidence type="ECO:0000313" key="4">
    <source>
        <dbReference type="EMBL" id="OOF94514.1"/>
    </source>
</evidence>
<dbReference type="Proteomes" id="UP000188318">
    <property type="component" value="Unassembled WGS sequence"/>
</dbReference>
<dbReference type="GO" id="GO:0016740">
    <property type="term" value="F:transferase activity"/>
    <property type="evidence" value="ECO:0007669"/>
    <property type="project" value="UniProtKB-KW"/>
</dbReference>
<keyword evidence="5" id="KW-1185">Reference proteome</keyword>
<comment type="similarity">
    <text evidence="1">Belongs to the glycosyltransferase 25 family.</text>
</comment>
<evidence type="ECO:0000256" key="1">
    <source>
        <dbReference type="ARBA" id="ARBA00006721"/>
    </source>
</evidence>
<gene>
    <name evidence="4" type="ORF">ASPCADRAFT_208186</name>
</gene>